<reference evidence="7" key="1">
    <citation type="journal article" date="2019" name="Int. J. Syst. Evol. Microbiol.">
        <title>The Global Catalogue of Microorganisms (GCM) 10K type strain sequencing project: providing services to taxonomists for standard genome sequencing and annotation.</title>
        <authorList>
            <consortium name="The Broad Institute Genomics Platform"/>
            <consortium name="The Broad Institute Genome Sequencing Center for Infectious Disease"/>
            <person name="Wu L."/>
            <person name="Ma J."/>
        </authorList>
    </citation>
    <scope>NUCLEOTIDE SEQUENCE [LARGE SCALE GENOMIC DNA]</scope>
    <source>
        <strain evidence="7">JCM 17066</strain>
    </source>
</reference>
<evidence type="ECO:0000313" key="6">
    <source>
        <dbReference type="EMBL" id="MFC5475605.1"/>
    </source>
</evidence>
<dbReference type="SUPFAM" id="SSF55048">
    <property type="entry name" value="Probable ACP-binding domain of malonyl-CoA ACP transacylase"/>
    <property type="match status" value="1"/>
</dbReference>
<dbReference type="Gene3D" id="3.30.70.3290">
    <property type="match status" value="1"/>
</dbReference>
<feature type="domain" description="Malonyl-CoA:ACP transacylase (MAT)" evidence="5">
    <location>
        <begin position="6"/>
        <end position="304"/>
    </location>
</feature>
<dbReference type="NCBIfam" id="TIGR00128">
    <property type="entry name" value="fabD"/>
    <property type="match status" value="1"/>
</dbReference>
<keyword evidence="2 6" id="KW-0808">Transferase</keyword>
<dbReference type="PANTHER" id="PTHR42681">
    <property type="entry name" value="MALONYL-COA-ACYL CARRIER PROTEIN TRANSACYLASE, MITOCHONDRIAL"/>
    <property type="match status" value="1"/>
</dbReference>
<dbReference type="InterPro" id="IPR014043">
    <property type="entry name" value="Acyl_transferase_dom"/>
</dbReference>
<proteinExistence type="predicted"/>
<keyword evidence="7" id="KW-1185">Reference proteome</keyword>
<evidence type="ECO:0000313" key="7">
    <source>
        <dbReference type="Proteomes" id="UP001596045"/>
    </source>
</evidence>
<accession>A0ABW0MBK6</accession>
<dbReference type="Pfam" id="PF00698">
    <property type="entry name" value="Acyl_transf_1"/>
    <property type="match status" value="2"/>
</dbReference>
<comment type="catalytic activity">
    <reaction evidence="4">
        <text>holo-[ACP] + malonyl-CoA = malonyl-[ACP] + CoA</text>
        <dbReference type="Rhea" id="RHEA:41792"/>
        <dbReference type="Rhea" id="RHEA-COMP:9623"/>
        <dbReference type="Rhea" id="RHEA-COMP:9685"/>
        <dbReference type="ChEBI" id="CHEBI:57287"/>
        <dbReference type="ChEBI" id="CHEBI:57384"/>
        <dbReference type="ChEBI" id="CHEBI:64479"/>
        <dbReference type="ChEBI" id="CHEBI:78449"/>
        <dbReference type="EC" id="2.3.1.39"/>
    </reaction>
</comment>
<name>A0ABW0MBK6_9BURK</name>
<feature type="domain" description="Malonyl-CoA:ACP transacylase (MAT)" evidence="5">
    <location>
        <begin position="306"/>
        <end position="611"/>
    </location>
</feature>
<dbReference type="InterPro" id="IPR016036">
    <property type="entry name" value="Malonyl_transacylase_ACP-bd"/>
</dbReference>
<evidence type="ECO:0000256" key="4">
    <source>
        <dbReference type="ARBA" id="ARBA00048462"/>
    </source>
</evidence>
<sequence>MTSVWVFPGQGSQHKGMGAELFARFPQLVREADEVLGYSIRELCLDDPKNVLKQTEYTQPALFVVSALSFLARREQGDVAPDVYAGHSLGEFNALFAAGGFDFKTGVALVAERGRLMSQATRGAMAAVIGLDQDKVRALLSSSPFGQIDIANINSAEQIVISGEEGEIASCAALFTDAGGRYVRLNVSAAFHSRFMRDVERQFAAYLARMPLHPLNAEVIANCTAAPYPKTGYQDLLVRQITQPVKWYESISRLLSRGAVTLEEVGPGDVLTKLFFKIKQTPMALNDSAGELAAEPSPPSRRTVFMYSGQGSQYYLMGKELYQHSAPFRAAMDACDALHRAHTGRSMVAQLYDDAKRHEEMTDVLLAHPALFSLGYSLTQVLLHAGIEPDGVLGYSLGEYVAATVAGVVSLEDAMAMVMLQARLLSEQTLGGGMLSVLMPVEHFERHPDLYQGGTLASVNFDSNFVVSASQQTLLAIKDRLDAQDVVSLLLSVDHGFHSAAVDPIETEFRRFLQNLPLQTPRLPIYSAMRGHAISAFDDQYFWDVLRQPVDFHKLVGSLSAQETFRFVDLGPTGTLSGFIKYGFGDRVEHAVSINQFGKNMETVSKLLSKLSA</sequence>
<dbReference type="SMART" id="SM00827">
    <property type="entry name" value="PKS_AT"/>
    <property type="match status" value="2"/>
</dbReference>
<dbReference type="GO" id="GO:0004314">
    <property type="term" value="F:[acyl-carrier-protein] S-malonyltransferase activity"/>
    <property type="evidence" value="ECO:0007669"/>
    <property type="project" value="UniProtKB-EC"/>
</dbReference>
<dbReference type="RefSeq" id="WP_378999051.1">
    <property type="nucleotide sequence ID" value="NZ_JBHSMT010000028.1"/>
</dbReference>
<evidence type="ECO:0000256" key="1">
    <source>
        <dbReference type="ARBA" id="ARBA00013258"/>
    </source>
</evidence>
<dbReference type="Gene3D" id="3.30.70.250">
    <property type="entry name" value="Malonyl-CoA ACP transacylase, ACP-binding"/>
    <property type="match status" value="1"/>
</dbReference>
<protein>
    <recommendedName>
        <fullName evidence="1">[acyl-carrier-protein] S-malonyltransferase</fullName>
        <ecNumber evidence="1">2.3.1.39</ecNumber>
    </recommendedName>
</protein>
<dbReference type="Proteomes" id="UP001596045">
    <property type="component" value="Unassembled WGS sequence"/>
</dbReference>
<gene>
    <name evidence="6" type="primary">fabD</name>
    <name evidence="6" type="ORF">ACFPM8_16715</name>
</gene>
<organism evidence="6 7">
    <name type="scientific">Paraherbaspirillum soli</name>
    <dbReference type="NCBI Taxonomy" id="631222"/>
    <lineage>
        <taxon>Bacteria</taxon>
        <taxon>Pseudomonadati</taxon>
        <taxon>Pseudomonadota</taxon>
        <taxon>Betaproteobacteria</taxon>
        <taxon>Burkholderiales</taxon>
        <taxon>Oxalobacteraceae</taxon>
        <taxon>Paraherbaspirillum</taxon>
    </lineage>
</organism>
<evidence type="ECO:0000259" key="5">
    <source>
        <dbReference type="SMART" id="SM00827"/>
    </source>
</evidence>
<dbReference type="InterPro" id="IPR050858">
    <property type="entry name" value="Mal-CoA-ACP_Trans/PKS_FabD"/>
</dbReference>
<dbReference type="EC" id="2.3.1.39" evidence="1"/>
<dbReference type="PANTHER" id="PTHR42681:SF1">
    <property type="entry name" value="MALONYL-COA-ACYL CARRIER PROTEIN TRANSACYLASE, MITOCHONDRIAL"/>
    <property type="match status" value="1"/>
</dbReference>
<keyword evidence="3 6" id="KW-0012">Acyltransferase</keyword>
<evidence type="ECO:0000256" key="2">
    <source>
        <dbReference type="ARBA" id="ARBA00022679"/>
    </source>
</evidence>
<dbReference type="InterPro" id="IPR001227">
    <property type="entry name" value="Ac_transferase_dom_sf"/>
</dbReference>
<dbReference type="EMBL" id="JBHSMT010000028">
    <property type="protein sequence ID" value="MFC5475605.1"/>
    <property type="molecule type" value="Genomic_DNA"/>
</dbReference>
<evidence type="ECO:0000256" key="3">
    <source>
        <dbReference type="ARBA" id="ARBA00023315"/>
    </source>
</evidence>
<dbReference type="SUPFAM" id="SSF52151">
    <property type="entry name" value="FabD/lysophospholipase-like"/>
    <property type="match status" value="2"/>
</dbReference>
<comment type="caution">
    <text evidence="6">The sequence shown here is derived from an EMBL/GenBank/DDBJ whole genome shotgun (WGS) entry which is preliminary data.</text>
</comment>
<dbReference type="InterPro" id="IPR004410">
    <property type="entry name" value="Malonyl_CoA-ACP_transAc_FabD"/>
</dbReference>
<dbReference type="Gene3D" id="3.40.366.10">
    <property type="entry name" value="Malonyl-Coenzyme A Acyl Carrier Protein, domain 2"/>
    <property type="match status" value="2"/>
</dbReference>
<dbReference type="InterPro" id="IPR016035">
    <property type="entry name" value="Acyl_Trfase/lysoPLipase"/>
</dbReference>